<keyword evidence="3" id="KW-1185">Reference proteome</keyword>
<evidence type="ECO:0000313" key="3">
    <source>
        <dbReference type="Proteomes" id="UP000823674"/>
    </source>
</evidence>
<comment type="caution">
    <text evidence="2">The sequence shown here is derived from an EMBL/GenBank/DDBJ whole genome shotgun (WGS) entry which is preliminary data.</text>
</comment>
<evidence type="ECO:0000256" key="1">
    <source>
        <dbReference type="SAM" id="MobiDB-lite"/>
    </source>
</evidence>
<proteinExistence type="predicted"/>
<dbReference type="EMBL" id="JADBGQ010000007">
    <property type="protein sequence ID" value="KAG5390202.1"/>
    <property type="molecule type" value="Genomic_DNA"/>
</dbReference>
<feature type="compositionally biased region" description="Basic and acidic residues" evidence="1">
    <location>
        <begin position="106"/>
        <end position="131"/>
    </location>
</feature>
<name>A0ABQ7LUF9_BRACM</name>
<dbReference type="Proteomes" id="UP000823674">
    <property type="component" value="Chromosome A08"/>
</dbReference>
<organism evidence="2 3">
    <name type="scientific">Brassica rapa subsp. trilocularis</name>
    <dbReference type="NCBI Taxonomy" id="1813537"/>
    <lineage>
        <taxon>Eukaryota</taxon>
        <taxon>Viridiplantae</taxon>
        <taxon>Streptophyta</taxon>
        <taxon>Embryophyta</taxon>
        <taxon>Tracheophyta</taxon>
        <taxon>Spermatophyta</taxon>
        <taxon>Magnoliopsida</taxon>
        <taxon>eudicotyledons</taxon>
        <taxon>Gunneridae</taxon>
        <taxon>Pentapetalae</taxon>
        <taxon>rosids</taxon>
        <taxon>malvids</taxon>
        <taxon>Brassicales</taxon>
        <taxon>Brassicaceae</taxon>
        <taxon>Brassiceae</taxon>
        <taxon>Brassica</taxon>
    </lineage>
</organism>
<evidence type="ECO:0008006" key="4">
    <source>
        <dbReference type="Google" id="ProtNLM"/>
    </source>
</evidence>
<protein>
    <recommendedName>
        <fullName evidence="4">RNase H type-1 domain-containing protein</fullName>
    </recommendedName>
</protein>
<reference evidence="2 3" key="1">
    <citation type="submission" date="2021-03" db="EMBL/GenBank/DDBJ databases">
        <authorList>
            <person name="King G.J."/>
            <person name="Bancroft I."/>
            <person name="Baten A."/>
            <person name="Bloomfield J."/>
            <person name="Borpatragohain P."/>
            <person name="He Z."/>
            <person name="Irish N."/>
            <person name="Irwin J."/>
            <person name="Liu K."/>
            <person name="Mauleon R.P."/>
            <person name="Moore J."/>
            <person name="Morris R."/>
            <person name="Ostergaard L."/>
            <person name="Wang B."/>
            <person name="Wells R."/>
        </authorList>
    </citation>
    <scope>NUCLEOTIDE SEQUENCE [LARGE SCALE GENOMIC DNA]</scope>
    <source>
        <strain evidence="2">R-o-18</strain>
        <tissue evidence="2">Leaf</tissue>
    </source>
</reference>
<accession>A0ABQ7LUF9</accession>
<sequence>MTIGTYPSPHCQNINYGISGIFSGWSPRSKLDPICESCSFFSSALMAEALAIRSVVMYDASSNVKSLMIMSDSQSLVKLLKRESLIPVLFGPSERHTSLPSPLNRHRLETSPELPRRKTRHDGAHKTEEPPSKPPPFFNA</sequence>
<feature type="region of interest" description="Disordered" evidence="1">
    <location>
        <begin position="92"/>
        <end position="140"/>
    </location>
</feature>
<gene>
    <name evidence="2" type="primary">A08p030850.1_BraROA</name>
    <name evidence="2" type="ORF">IGI04_031743</name>
</gene>
<evidence type="ECO:0000313" key="2">
    <source>
        <dbReference type="EMBL" id="KAG5390202.1"/>
    </source>
</evidence>